<feature type="signal peptide" evidence="1">
    <location>
        <begin position="1"/>
        <end position="18"/>
    </location>
</feature>
<dbReference type="AlphaFoldDB" id="A0A1V8SN76"/>
<feature type="domain" description="NTF2-like" evidence="2">
    <location>
        <begin position="36"/>
        <end position="177"/>
    </location>
</feature>
<comment type="caution">
    <text evidence="3">The sequence shown here is derived from an EMBL/GenBank/DDBJ whole genome shotgun (WGS) entry which is preliminary data.</text>
</comment>
<dbReference type="Proteomes" id="UP000192596">
    <property type="component" value="Unassembled WGS sequence"/>
</dbReference>
<keyword evidence="4" id="KW-1185">Reference proteome</keyword>
<evidence type="ECO:0000256" key="1">
    <source>
        <dbReference type="SAM" id="SignalP"/>
    </source>
</evidence>
<reference evidence="4" key="1">
    <citation type="submission" date="2017-03" db="EMBL/GenBank/DDBJ databases">
        <title>Genomes of endolithic fungi from Antarctica.</title>
        <authorList>
            <person name="Coleine C."/>
            <person name="Masonjones S."/>
            <person name="Stajich J.E."/>
        </authorList>
    </citation>
    <scope>NUCLEOTIDE SEQUENCE [LARGE SCALE GENOMIC DNA]</scope>
    <source>
        <strain evidence="4">CCFEE 5527</strain>
    </source>
</reference>
<sequence>MLAGLLLQALAFTGIVTASKPWGRPQGPHHRPACELLSQDDANLLIKRWTTTLTQTNSDLGNTSATWNYLLADEFKLVSGSIQTLQQMNVNGNYDIYVGKQVYIANELKYGALYAGVHDLDIIIGCNRVVWYWQVDSVLEAKIKVRGVNIFSLNNDQKITQLVVENDSLAFAINFGANVTFPAFG</sequence>
<accession>A0A1V8SN76</accession>
<dbReference type="InterPro" id="IPR058645">
    <property type="entry name" value="NTF2-like_dom_7"/>
</dbReference>
<protein>
    <recommendedName>
        <fullName evidence="2">NTF2-like domain-containing protein</fullName>
    </recommendedName>
</protein>
<dbReference type="EMBL" id="NAJO01000034">
    <property type="protein sequence ID" value="OQO00627.1"/>
    <property type="molecule type" value="Genomic_DNA"/>
</dbReference>
<evidence type="ECO:0000259" key="2">
    <source>
        <dbReference type="Pfam" id="PF26534"/>
    </source>
</evidence>
<dbReference type="Pfam" id="PF26534">
    <property type="entry name" value="NTF2_7"/>
    <property type="match status" value="1"/>
</dbReference>
<proteinExistence type="predicted"/>
<evidence type="ECO:0000313" key="4">
    <source>
        <dbReference type="Proteomes" id="UP000192596"/>
    </source>
</evidence>
<gene>
    <name evidence="3" type="ORF">B0A48_13117</name>
</gene>
<keyword evidence="1" id="KW-0732">Signal</keyword>
<evidence type="ECO:0000313" key="3">
    <source>
        <dbReference type="EMBL" id="OQO00627.1"/>
    </source>
</evidence>
<dbReference type="InParanoid" id="A0A1V8SN76"/>
<dbReference type="OrthoDB" id="5596743at2759"/>
<name>A0A1V8SN76_9PEZI</name>
<feature type="chain" id="PRO_5012528798" description="NTF2-like domain-containing protein" evidence="1">
    <location>
        <begin position="19"/>
        <end position="185"/>
    </location>
</feature>
<organism evidence="3 4">
    <name type="scientific">Cryoendolithus antarcticus</name>
    <dbReference type="NCBI Taxonomy" id="1507870"/>
    <lineage>
        <taxon>Eukaryota</taxon>
        <taxon>Fungi</taxon>
        <taxon>Dikarya</taxon>
        <taxon>Ascomycota</taxon>
        <taxon>Pezizomycotina</taxon>
        <taxon>Dothideomycetes</taxon>
        <taxon>Dothideomycetidae</taxon>
        <taxon>Cladosporiales</taxon>
        <taxon>Cladosporiaceae</taxon>
        <taxon>Cryoendolithus</taxon>
    </lineage>
</organism>